<proteinExistence type="predicted"/>
<evidence type="ECO:0000259" key="6">
    <source>
        <dbReference type="PROSITE" id="PS50089"/>
    </source>
</evidence>
<feature type="zinc finger region" description="TRAF-type" evidence="4">
    <location>
        <begin position="125"/>
        <end position="165"/>
    </location>
</feature>
<feature type="domain" description="TRAF-type" evidence="7">
    <location>
        <begin position="125"/>
        <end position="165"/>
    </location>
</feature>
<keyword evidence="1 4" id="KW-0479">Metal-binding</keyword>
<dbReference type="GO" id="GO:0008270">
    <property type="term" value="F:zinc ion binding"/>
    <property type="evidence" value="ECO:0007669"/>
    <property type="project" value="UniProtKB-KW"/>
</dbReference>
<evidence type="ECO:0000256" key="4">
    <source>
        <dbReference type="PROSITE-ProRule" id="PRU00207"/>
    </source>
</evidence>
<dbReference type="PROSITE" id="PS50145">
    <property type="entry name" value="ZF_TRAF"/>
    <property type="match status" value="1"/>
</dbReference>
<evidence type="ECO:0000256" key="5">
    <source>
        <dbReference type="SAM" id="MobiDB-lite"/>
    </source>
</evidence>
<name>A0A061APK8_RHOTO</name>
<accession>A0A061APK8</accession>
<dbReference type="OrthoDB" id="941555at2759"/>
<feature type="compositionally biased region" description="Basic residues" evidence="5">
    <location>
        <begin position="264"/>
        <end position="276"/>
    </location>
</feature>
<evidence type="ECO:0000259" key="7">
    <source>
        <dbReference type="PROSITE" id="PS50145"/>
    </source>
</evidence>
<reference evidence="8" key="1">
    <citation type="journal article" date="2014" name="Genome Announc.">
        <title>Draft genome sequence of Rhodosporidium toruloides CECT1137, an oleaginous yeast of biotechnological interest.</title>
        <authorList>
            <person name="Morin N."/>
            <person name="Calcas X."/>
            <person name="Devillers H."/>
            <person name="Durrens P."/>
            <person name="Sherman D.J."/>
            <person name="Nicaud J.-M."/>
            <person name="Neuveglise C."/>
        </authorList>
    </citation>
    <scope>NUCLEOTIDE SEQUENCE</scope>
    <source>
        <strain evidence="8">CECT1137</strain>
    </source>
</reference>
<dbReference type="InterPro" id="IPR013083">
    <property type="entry name" value="Znf_RING/FYVE/PHD"/>
</dbReference>
<evidence type="ECO:0000313" key="8">
    <source>
        <dbReference type="EMBL" id="CDR37311.1"/>
    </source>
</evidence>
<dbReference type="PROSITE" id="PS50089">
    <property type="entry name" value="ZF_RING_2"/>
    <property type="match status" value="1"/>
</dbReference>
<feature type="domain" description="RING-type" evidence="6">
    <location>
        <begin position="18"/>
        <end position="58"/>
    </location>
</feature>
<dbReference type="InterPro" id="IPR001841">
    <property type="entry name" value="Znf_RING"/>
</dbReference>
<dbReference type="SUPFAM" id="SSF49599">
    <property type="entry name" value="TRAF domain-like"/>
    <property type="match status" value="1"/>
</dbReference>
<evidence type="ECO:0000256" key="1">
    <source>
        <dbReference type="ARBA" id="ARBA00022723"/>
    </source>
</evidence>
<sequence length="317" mass="35117">MGFDLDRFVKKVPEYLHCPVCLEAAYPSVLVCWSEHALCATCADRLVKAQSFACPTCRQGMVFPLRPSLLMNRAVEDYKIRCANDGCPWTGSVANDQQHSSGCQHRKVPCKACKTLYKVSQRTEHLQVCPEQMIECPQGGKDCGGLKAGGMRRRRLMQQHLDTECAQWQCSAVPGCRTKTTLANLDEHEQGCRAAYDEILQLKLTIEENAKLADQRATNKALDLTASSDEEEKVFPSSSDTEDLLPQAEEPAASTSKADELAHGPKRSARIASKRKAPSDEDSELSPRSSPPRMRLKRGGPRPAVRSDKSPRLSPEF</sequence>
<dbReference type="PANTHER" id="PTHR10131:SF94">
    <property type="entry name" value="TNF RECEPTOR-ASSOCIATED FACTOR 4"/>
    <property type="match status" value="1"/>
</dbReference>
<evidence type="ECO:0000256" key="2">
    <source>
        <dbReference type="ARBA" id="ARBA00022771"/>
    </source>
</evidence>
<dbReference type="Gene3D" id="3.30.40.10">
    <property type="entry name" value="Zinc/RING finger domain, C3HC4 (zinc finger)"/>
    <property type="match status" value="3"/>
</dbReference>
<organism evidence="8">
    <name type="scientific">Rhodotorula toruloides</name>
    <name type="common">Yeast</name>
    <name type="synonym">Rhodosporidium toruloides</name>
    <dbReference type="NCBI Taxonomy" id="5286"/>
    <lineage>
        <taxon>Eukaryota</taxon>
        <taxon>Fungi</taxon>
        <taxon>Dikarya</taxon>
        <taxon>Basidiomycota</taxon>
        <taxon>Pucciniomycotina</taxon>
        <taxon>Microbotryomycetes</taxon>
        <taxon>Sporidiobolales</taxon>
        <taxon>Sporidiobolaceae</taxon>
        <taxon>Rhodotorula</taxon>
    </lineage>
</organism>
<evidence type="ECO:0000256" key="3">
    <source>
        <dbReference type="ARBA" id="ARBA00022833"/>
    </source>
</evidence>
<keyword evidence="2 4" id="KW-0863">Zinc-finger</keyword>
<dbReference type="AlphaFoldDB" id="A0A061APK8"/>
<gene>
    <name evidence="8" type="ORF">RHTO0S_02e13300g</name>
</gene>
<keyword evidence="3 4" id="KW-0862">Zinc</keyword>
<dbReference type="PANTHER" id="PTHR10131">
    <property type="entry name" value="TNF RECEPTOR ASSOCIATED FACTOR"/>
    <property type="match status" value="1"/>
</dbReference>
<feature type="region of interest" description="Disordered" evidence="5">
    <location>
        <begin position="223"/>
        <end position="317"/>
    </location>
</feature>
<dbReference type="EMBL" id="LK052937">
    <property type="protein sequence ID" value="CDR37311.1"/>
    <property type="molecule type" value="Genomic_DNA"/>
</dbReference>
<protein>
    <submittedName>
        <fullName evidence="8">RHTO0S02e13300g1_1</fullName>
    </submittedName>
</protein>
<dbReference type="SUPFAM" id="SSF57850">
    <property type="entry name" value="RING/U-box"/>
    <property type="match status" value="1"/>
</dbReference>
<dbReference type="InterPro" id="IPR001293">
    <property type="entry name" value="Znf_TRAF"/>
</dbReference>